<dbReference type="GO" id="GO:0034089">
    <property type="term" value="P:establishment of meiotic sister chromatid cohesion"/>
    <property type="evidence" value="ECO:0007669"/>
    <property type="project" value="EnsemblFungi"/>
</dbReference>
<evidence type="ECO:0000256" key="10">
    <source>
        <dbReference type="ARBA" id="ARBA00023315"/>
    </source>
</evidence>
<dbReference type="AlphaFoldDB" id="I2H3Q0"/>
<dbReference type="InterPro" id="IPR028005">
    <property type="entry name" value="AcTrfase_ESCO_Znf_dom"/>
</dbReference>
<dbReference type="InParanoid" id="I2H3Q0"/>
<organism evidence="13 14">
    <name type="scientific">Henningerozyma blattae (strain ATCC 34711 / CBS 6284 / DSM 70876 / NBRC 10599 / NRRL Y-10934 / UCD 77-7)</name>
    <name type="common">Yeast</name>
    <name type="synonym">Tetrapisispora blattae</name>
    <dbReference type="NCBI Taxonomy" id="1071380"/>
    <lineage>
        <taxon>Eukaryota</taxon>
        <taxon>Fungi</taxon>
        <taxon>Dikarya</taxon>
        <taxon>Ascomycota</taxon>
        <taxon>Saccharomycotina</taxon>
        <taxon>Saccharomycetes</taxon>
        <taxon>Saccharomycetales</taxon>
        <taxon>Saccharomycetaceae</taxon>
        <taxon>Henningerozyma</taxon>
    </lineage>
</organism>
<keyword evidence="9" id="KW-0131">Cell cycle</keyword>
<dbReference type="GO" id="GO:0000785">
    <property type="term" value="C:chromatin"/>
    <property type="evidence" value="ECO:0007669"/>
    <property type="project" value="EnsemblFungi"/>
</dbReference>
<keyword evidence="6" id="KW-0863">Zinc-finger</keyword>
<dbReference type="PROSITE" id="PS51186">
    <property type="entry name" value="GNAT"/>
    <property type="match status" value="1"/>
</dbReference>
<dbReference type="GO" id="GO:0032200">
    <property type="term" value="P:telomere organization"/>
    <property type="evidence" value="ECO:0007669"/>
    <property type="project" value="EnsemblFungi"/>
</dbReference>
<dbReference type="GO" id="GO:0006260">
    <property type="term" value="P:DNA replication"/>
    <property type="evidence" value="ECO:0007669"/>
    <property type="project" value="EnsemblFungi"/>
</dbReference>
<evidence type="ECO:0000256" key="5">
    <source>
        <dbReference type="ARBA" id="ARBA00022723"/>
    </source>
</evidence>
<dbReference type="SUPFAM" id="SSF55729">
    <property type="entry name" value="Acyl-CoA N-acyltransferases (Nat)"/>
    <property type="match status" value="1"/>
</dbReference>
<dbReference type="GO" id="GO:0007076">
    <property type="term" value="P:mitotic chromosome condensation"/>
    <property type="evidence" value="ECO:0007669"/>
    <property type="project" value="EnsemblFungi"/>
</dbReference>
<dbReference type="RefSeq" id="XP_004180521.1">
    <property type="nucleotide sequence ID" value="XM_004180473.1"/>
</dbReference>
<evidence type="ECO:0000259" key="12">
    <source>
        <dbReference type="PROSITE" id="PS51186"/>
    </source>
</evidence>
<evidence type="ECO:0000256" key="4">
    <source>
        <dbReference type="ARBA" id="ARBA00022679"/>
    </source>
</evidence>
<keyword evidence="7" id="KW-0862">Zinc</keyword>
<dbReference type="GO" id="GO:0043596">
    <property type="term" value="C:nuclear replication fork"/>
    <property type="evidence" value="ECO:0007669"/>
    <property type="project" value="EnsemblFungi"/>
</dbReference>
<keyword evidence="14" id="KW-1185">Reference proteome</keyword>
<dbReference type="GO" id="GO:0140588">
    <property type="term" value="P:chromatin looping"/>
    <property type="evidence" value="ECO:0007669"/>
    <property type="project" value="EnsemblFungi"/>
</dbReference>
<evidence type="ECO:0000313" key="14">
    <source>
        <dbReference type="Proteomes" id="UP000002866"/>
    </source>
</evidence>
<dbReference type="STRING" id="1071380.I2H3Q0"/>
<proteinExistence type="inferred from homology"/>
<evidence type="ECO:0000256" key="11">
    <source>
        <dbReference type="ARBA" id="ARBA00032212"/>
    </source>
</evidence>
<evidence type="ECO:0000256" key="6">
    <source>
        <dbReference type="ARBA" id="ARBA00022771"/>
    </source>
</evidence>
<evidence type="ECO:0000256" key="1">
    <source>
        <dbReference type="ARBA" id="ARBA00004123"/>
    </source>
</evidence>
<dbReference type="PANTHER" id="PTHR45884:SF2">
    <property type="entry name" value="N-ACETYLTRANSFERASE ECO"/>
    <property type="match status" value="1"/>
</dbReference>
<dbReference type="Proteomes" id="UP000002866">
    <property type="component" value="Chromosome 4"/>
</dbReference>
<comment type="subcellular location">
    <subcellularLocation>
        <location evidence="1">Nucleus</location>
    </subcellularLocation>
</comment>
<dbReference type="Pfam" id="PF13880">
    <property type="entry name" value="Acetyltransf_13"/>
    <property type="match status" value="1"/>
</dbReference>
<dbReference type="GO" id="GO:0034087">
    <property type="term" value="P:establishment of mitotic sister chromatid cohesion"/>
    <property type="evidence" value="ECO:0007669"/>
    <property type="project" value="EnsemblFungi"/>
</dbReference>
<dbReference type="eggNOG" id="KOG3014">
    <property type="taxonomic scope" value="Eukaryota"/>
</dbReference>
<keyword evidence="5" id="KW-0479">Metal-binding</keyword>
<dbReference type="GO" id="GO:0070058">
    <property type="term" value="P:tRNA gene clustering"/>
    <property type="evidence" value="ECO:0007669"/>
    <property type="project" value="EnsemblFungi"/>
</dbReference>
<protein>
    <recommendedName>
        <fullName evidence="3">N-acetyltransferase ECO1</fullName>
    </recommendedName>
    <alternativeName>
        <fullName evidence="11">Establishment of cohesion protein 1</fullName>
    </alternativeName>
</protein>
<dbReference type="GO" id="GO:0006302">
    <property type="term" value="P:double-strand break repair"/>
    <property type="evidence" value="ECO:0007669"/>
    <property type="project" value="EnsemblFungi"/>
</dbReference>
<dbReference type="GO" id="GO:0061733">
    <property type="term" value="F:protein-lysine-acetyltransferase activity"/>
    <property type="evidence" value="ECO:0007669"/>
    <property type="project" value="TreeGrafter"/>
</dbReference>
<dbReference type="Gene3D" id="3.40.630.30">
    <property type="match status" value="1"/>
</dbReference>
<sequence>MSSTNSKKLNSTMNNSLRKKYIQSSLRINSKNSKNIFERCYNCNMVYNKDSAIDLNNHKKFHDLSLNGRNWNKSWGEIITNHSKCNDIHNITDNIKKNKANTLDKYFLTPPTSSITSPKKGNNILLKTDTRMKKEYIVEIRKTFNSEIRAATQLMELVNNELNAPHDENDFWSTPSGNGKAFGYIKDNKLVGITTIEILDLNCKRGRWMISDSKVIVENVFPYFKLGISRIWVCKNQRGKGIAAKLLEAARLNTLVRTKEASIELEKWNLAWSQPTEMGGKLALKYNSVKHKSGKLLIPCYI</sequence>
<dbReference type="FunCoup" id="I2H3Q0">
    <property type="interactions" value="43"/>
</dbReference>
<feature type="domain" description="N-acetyltransferase" evidence="12">
    <location>
        <begin position="124"/>
        <end position="299"/>
    </location>
</feature>
<dbReference type="GeneID" id="14496038"/>
<gene>
    <name evidence="13" type="primary">TBLA0D05080</name>
    <name evidence="13" type="ORF">TBLA_0D05080</name>
</gene>
<evidence type="ECO:0000313" key="13">
    <source>
        <dbReference type="EMBL" id="CCH61002.1"/>
    </source>
</evidence>
<dbReference type="CDD" id="cd04301">
    <property type="entry name" value="NAT_SF"/>
    <property type="match status" value="1"/>
</dbReference>
<dbReference type="OMA" id="NIFERCY"/>
<dbReference type="GO" id="GO:0008270">
    <property type="term" value="F:zinc ion binding"/>
    <property type="evidence" value="ECO:0007669"/>
    <property type="project" value="UniProtKB-KW"/>
</dbReference>
<dbReference type="InterPro" id="IPR028009">
    <property type="entry name" value="ESCO_Acetyltransf_dom"/>
</dbReference>
<evidence type="ECO:0000256" key="7">
    <source>
        <dbReference type="ARBA" id="ARBA00022833"/>
    </source>
</evidence>
<accession>I2H3Q0</accession>
<dbReference type="GO" id="GO:0007088">
    <property type="term" value="P:regulation of mitotic nuclear division"/>
    <property type="evidence" value="ECO:0007669"/>
    <property type="project" value="EnsemblFungi"/>
</dbReference>
<keyword evidence="8" id="KW-0539">Nucleus</keyword>
<dbReference type="InterPro" id="IPR016181">
    <property type="entry name" value="Acyl_CoA_acyltransferase"/>
</dbReference>
<keyword evidence="4" id="KW-0808">Transferase</keyword>
<keyword evidence="10" id="KW-0012">Acyltransferase</keyword>
<dbReference type="GO" id="GO:0003682">
    <property type="term" value="F:chromatin binding"/>
    <property type="evidence" value="ECO:0007669"/>
    <property type="project" value="EnsemblFungi"/>
</dbReference>
<dbReference type="InterPro" id="IPR000182">
    <property type="entry name" value="GNAT_dom"/>
</dbReference>
<dbReference type="EMBL" id="HE806319">
    <property type="protein sequence ID" value="CCH61002.1"/>
    <property type="molecule type" value="Genomic_DNA"/>
</dbReference>
<dbReference type="KEGG" id="tbl:TBLA_0D05080"/>
<evidence type="ECO:0000256" key="8">
    <source>
        <dbReference type="ARBA" id="ARBA00023242"/>
    </source>
</evidence>
<evidence type="ECO:0000256" key="9">
    <source>
        <dbReference type="ARBA" id="ARBA00023306"/>
    </source>
</evidence>
<dbReference type="OrthoDB" id="428854at2759"/>
<reference evidence="13 14" key="1">
    <citation type="journal article" date="2011" name="Proc. Natl. Acad. Sci. U.S.A.">
        <title>Evolutionary erosion of yeast sex chromosomes by mating-type switching accidents.</title>
        <authorList>
            <person name="Gordon J.L."/>
            <person name="Armisen D."/>
            <person name="Proux-Wera E."/>
            <person name="Oheigeartaigh S.S."/>
            <person name="Byrne K.P."/>
            <person name="Wolfe K.H."/>
        </authorList>
    </citation>
    <scope>NUCLEOTIDE SEQUENCE [LARGE SCALE GENOMIC DNA]</scope>
    <source>
        <strain evidence="14">ATCC 34711 / CBS 6284 / DSM 70876 / NBRC 10599 / NRRL Y-10934 / UCD 77-7</strain>
    </source>
</reference>
<dbReference type="PANTHER" id="PTHR45884">
    <property type="entry name" value="N-ACETYLTRANSFERASE ECO"/>
    <property type="match status" value="1"/>
</dbReference>
<dbReference type="HOGENOM" id="CLU_039183_2_1_1"/>
<evidence type="ECO:0000256" key="3">
    <source>
        <dbReference type="ARBA" id="ARBA00022043"/>
    </source>
</evidence>
<evidence type="ECO:0000256" key="2">
    <source>
        <dbReference type="ARBA" id="ARBA00005816"/>
    </source>
</evidence>
<comment type="similarity">
    <text evidence="2">Belongs to the acetyltransferase family. ECO subfamily.</text>
</comment>
<name>I2H3Q0_HENB6</name>
<dbReference type="Pfam" id="PF13878">
    <property type="entry name" value="zf-C2H2_3"/>
    <property type="match status" value="1"/>
</dbReference>